<name>A0A2L2XH95_9FIRM</name>
<dbReference type="AlphaFoldDB" id="A0A2L2XH95"/>
<dbReference type="EMBL" id="BFAV01000104">
    <property type="protein sequence ID" value="GBF33596.1"/>
    <property type="molecule type" value="Genomic_DNA"/>
</dbReference>
<evidence type="ECO:0000313" key="2">
    <source>
        <dbReference type="Proteomes" id="UP000239549"/>
    </source>
</evidence>
<comment type="caution">
    <text evidence="1">The sequence shown here is derived from an EMBL/GenBank/DDBJ whole genome shotgun (WGS) entry which is preliminary data.</text>
</comment>
<dbReference type="Proteomes" id="UP000239549">
    <property type="component" value="Unassembled WGS sequence"/>
</dbReference>
<evidence type="ECO:0000313" key="1">
    <source>
        <dbReference type="EMBL" id="GBF33596.1"/>
    </source>
</evidence>
<protein>
    <submittedName>
        <fullName evidence="1">Uncharacterized protein</fullName>
    </submittedName>
</protein>
<reference evidence="2" key="1">
    <citation type="submission" date="2018-02" db="EMBL/GenBank/DDBJ databases">
        <title>Genome sequence of Desulfocucumis palustris strain NAW-5.</title>
        <authorList>
            <person name="Watanabe M."/>
            <person name="Kojima H."/>
            <person name="Fukui M."/>
        </authorList>
    </citation>
    <scope>NUCLEOTIDE SEQUENCE [LARGE SCALE GENOMIC DNA]</scope>
    <source>
        <strain evidence="2">NAW-5</strain>
    </source>
</reference>
<keyword evidence="2" id="KW-1185">Reference proteome</keyword>
<gene>
    <name evidence="1" type="ORF">DCCM_2702</name>
</gene>
<proteinExistence type="predicted"/>
<accession>A0A2L2XH95</accession>
<sequence>MPGKILRLQSLKVIYLTFTVFPKASIWYNKKSEMVIFNKEGDRYEQSS</sequence>
<organism evidence="1 2">
    <name type="scientific">Desulfocucumis palustris</name>
    <dbReference type="NCBI Taxonomy" id="1898651"/>
    <lineage>
        <taxon>Bacteria</taxon>
        <taxon>Bacillati</taxon>
        <taxon>Bacillota</taxon>
        <taxon>Clostridia</taxon>
        <taxon>Eubacteriales</taxon>
        <taxon>Desulfocucumaceae</taxon>
        <taxon>Desulfocucumis</taxon>
    </lineage>
</organism>